<dbReference type="Pfam" id="PF07690">
    <property type="entry name" value="MFS_1"/>
    <property type="match status" value="1"/>
</dbReference>
<accession>A0A255GPR0</accession>
<dbReference type="InterPro" id="IPR036259">
    <property type="entry name" value="MFS_trans_sf"/>
</dbReference>
<keyword evidence="8" id="KW-1185">Reference proteome</keyword>
<feature type="transmembrane region" description="Helical" evidence="6">
    <location>
        <begin position="20"/>
        <end position="37"/>
    </location>
</feature>
<feature type="transmembrane region" description="Helical" evidence="6">
    <location>
        <begin position="405"/>
        <end position="424"/>
    </location>
</feature>
<dbReference type="AlphaFoldDB" id="A0A255GPR0"/>
<gene>
    <name evidence="7" type="ORF">CGZ94_00255</name>
</gene>
<evidence type="ECO:0000256" key="3">
    <source>
        <dbReference type="ARBA" id="ARBA00022692"/>
    </source>
</evidence>
<dbReference type="CDD" id="cd17319">
    <property type="entry name" value="MFS_ExuT_GudP_like"/>
    <property type="match status" value="1"/>
</dbReference>
<dbReference type="PANTHER" id="PTHR43791:SF36">
    <property type="entry name" value="TRANSPORTER, PUTATIVE (AFU_ORTHOLOGUE AFUA_6G08340)-RELATED"/>
    <property type="match status" value="1"/>
</dbReference>
<evidence type="ECO:0000256" key="1">
    <source>
        <dbReference type="ARBA" id="ARBA00004651"/>
    </source>
</evidence>
<keyword evidence="5 6" id="KW-0472">Membrane</keyword>
<feature type="transmembrane region" description="Helical" evidence="6">
    <location>
        <begin position="115"/>
        <end position="139"/>
    </location>
</feature>
<comment type="subcellular location">
    <subcellularLocation>
        <location evidence="1">Cell membrane</location>
        <topology evidence="1">Multi-pass membrane protein</topology>
    </subcellularLocation>
</comment>
<reference evidence="7 8" key="1">
    <citation type="submission" date="2017-07" db="EMBL/GenBank/DDBJ databases">
        <title>Draft whole genome sequences of clinical Proprionibacteriaceae strains.</title>
        <authorList>
            <person name="Bernier A.-M."/>
            <person name="Bernard K."/>
            <person name="Domingo M.-C."/>
        </authorList>
    </citation>
    <scope>NUCLEOTIDE SEQUENCE [LARGE SCALE GENOMIC DNA]</scope>
    <source>
        <strain evidence="7 8">NML 030167</strain>
    </source>
</reference>
<dbReference type="Proteomes" id="UP000215896">
    <property type="component" value="Unassembled WGS sequence"/>
</dbReference>
<evidence type="ECO:0000256" key="2">
    <source>
        <dbReference type="ARBA" id="ARBA00022448"/>
    </source>
</evidence>
<dbReference type="GO" id="GO:0005886">
    <property type="term" value="C:plasma membrane"/>
    <property type="evidence" value="ECO:0007669"/>
    <property type="project" value="UniProtKB-SubCell"/>
</dbReference>
<evidence type="ECO:0000256" key="4">
    <source>
        <dbReference type="ARBA" id="ARBA00022989"/>
    </source>
</evidence>
<sequence length="437" mass="47756">MSTSDTTGDRSEERAVLRRIDARLLPFLLLCYTFAYLDRVNIGFAKLHMQADIPAITEAAFGLGAGLFFIAYACFEIPSNLLMHRIGARRTITRIMVLWGLTSAAMMFVNNLTTFYVLRILLGIFEAGFAPGIILYLTYWYPVRRMARAMGIYMLAGPIGSIIGSSGSALIIRTFDGVWGLAGWQWMFLIEGLPCVVMGIIFWKVMSDRPEQADWLSDREKQVVRRAVGEGKDEATHSFATALKQPQVHIMAAAYFGIMCGIYAATFWLPTILKENGVSDNFTVGLLSAVPYVFTIVVMIWLSRRSDAHAERRWHAIVPTVVAAVALLVAAFSAKNFAVSFPALCVAICAVWGAYTVFWAMPGEHFGGTAAAGGIAFINTIGILGGFVAPYLIGLVKQATGSTQGGLIAMVVLLVVSIIALLLIRPSTVLQRERVST</sequence>
<feature type="transmembrane region" description="Helical" evidence="6">
    <location>
        <begin position="314"/>
        <end position="333"/>
    </location>
</feature>
<dbReference type="FunFam" id="1.20.1250.20:FF:000018">
    <property type="entry name" value="MFS transporter permease"/>
    <property type="match status" value="1"/>
</dbReference>
<keyword evidence="2" id="KW-0813">Transport</keyword>
<accession>A0A4R6LTE2</accession>
<keyword evidence="4 6" id="KW-1133">Transmembrane helix</keyword>
<protein>
    <submittedName>
        <fullName evidence="7">MFS transporter</fullName>
    </submittedName>
</protein>
<evidence type="ECO:0000256" key="5">
    <source>
        <dbReference type="ARBA" id="ARBA00023136"/>
    </source>
</evidence>
<name>A0A255GPR0_9ACTN</name>
<dbReference type="RefSeq" id="WP_094399692.1">
    <property type="nucleotide sequence ID" value="NZ_NMVL01000003.1"/>
</dbReference>
<dbReference type="InterPro" id="IPR011701">
    <property type="entry name" value="MFS"/>
</dbReference>
<dbReference type="SUPFAM" id="SSF103473">
    <property type="entry name" value="MFS general substrate transporter"/>
    <property type="match status" value="1"/>
</dbReference>
<feature type="transmembrane region" description="Helical" evidence="6">
    <location>
        <begin position="282"/>
        <end position="302"/>
    </location>
</feature>
<evidence type="ECO:0000313" key="8">
    <source>
        <dbReference type="Proteomes" id="UP000215896"/>
    </source>
</evidence>
<dbReference type="PROSITE" id="PS50850">
    <property type="entry name" value="MFS"/>
    <property type="match status" value="1"/>
</dbReference>
<dbReference type="OrthoDB" id="9773957at2"/>
<dbReference type="EMBL" id="NMVO01000001">
    <property type="protein sequence ID" value="OYO17382.1"/>
    <property type="molecule type" value="Genomic_DNA"/>
</dbReference>
<dbReference type="InterPro" id="IPR020846">
    <property type="entry name" value="MFS_dom"/>
</dbReference>
<feature type="transmembrane region" description="Helical" evidence="6">
    <location>
        <begin position="151"/>
        <end position="172"/>
    </location>
</feature>
<proteinExistence type="predicted"/>
<dbReference type="GO" id="GO:0022857">
    <property type="term" value="F:transmembrane transporter activity"/>
    <property type="evidence" value="ECO:0007669"/>
    <property type="project" value="InterPro"/>
</dbReference>
<comment type="caution">
    <text evidence="7">The sequence shown here is derived from an EMBL/GenBank/DDBJ whole genome shotgun (WGS) entry which is preliminary data.</text>
</comment>
<evidence type="ECO:0000256" key="6">
    <source>
        <dbReference type="SAM" id="Phobius"/>
    </source>
</evidence>
<keyword evidence="3 6" id="KW-0812">Transmembrane</keyword>
<feature type="transmembrane region" description="Helical" evidence="6">
    <location>
        <begin position="184"/>
        <end position="203"/>
    </location>
</feature>
<feature type="transmembrane region" description="Helical" evidence="6">
    <location>
        <begin position="59"/>
        <end position="79"/>
    </location>
</feature>
<evidence type="ECO:0000313" key="7">
    <source>
        <dbReference type="EMBL" id="OYO17382.1"/>
    </source>
</evidence>
<dbReference type="Gene3D" id="1.20.1250.20">
    <property type="entry name" value="MFS general substrate transporter like domains"/>
    <property type="match status" value="2"/>
</dbReference>
<feature type="transmembrane region" description="Helical" evidence="6">
    <location>
        <begin position="339"/>
        <end position="358"/>
    </location>
</feature>
<dbReference type="PANTHER" id="PTHR43791">
    <property type="entry name" value="PERMEASE-RELATED"/>
    <property type="match status" value="1"/>
</dbReference>
<feature type="transmembrane region" description="Helical" evidence="6">
    <location>
        <begin position="248"/>
        <end position="270"/>
    </location>
</feature>
<feature type="transmembrane region" description="Helical" evidence="6">
    <location>
        <begin position="370"/>
        <end position="393"/>
    </location>
</feature>
<feature type="transmembrane region" description="Helical" evidence="6">
    <location>
        <begin position="91"/>
        <end position="109"/>
    </location>
</feature>
<organism evidence="7 8">
    <name type="scientific">Enemella evansiae</name>
    <dbReference type="NCBI Taxonomy" id="2016499"/>
    <lineage>
        <taxon>Bacteria</taxon>
        <taxon>Bacillati</taxon>
        <taxon>Actinomycetota</taxon>
        <taxon>Actinomycetes</taxon>
        <taxon>Propionibacteriales</taxon>
        <taxon>Propionibacteriaceae</taxon>
        <taxon>Enemella</taxon>
    </lineage>
</organism>